<accession>A0ACB5RWD7</accession>
<keyword evidence="2" id="KW-1185">Reference proteome</keyword>
<proteinExistence type="predicted"/>
<sequence>MPTTKSQSRSGSTAATRSGSSTSGQTSASRTTSAASTQTQSTATGATTTTAATATSQPTPCPYHSPILQLQPHAGTIYGYGQGQTGLDRFMAEGPGEQYALFNRGDNGQTSLARGCTCAGNLQAYGYHLGFFDEVDNLGKGQ</sequence>
<dbReference type="EMBL" id="BSXG01000016">
    <property type="protein sequence ID" value="GME24873.1"/>
    <property type="molecule type" value="Genomic_DNA"/>
</dbReference>
<evidence type="ECO:0000313" key="1">
    <source>
        <dbReference type="EMBL" id="GME24873.1"/>
    </source>
</evidence>
<name>A0ACB5RWD7_9PEZI</name>
<gene>
    <name evidence="1" type="primary">g3563</name>
    <name evidence="1" type="ORF">NpPPO83_00003563</name>
</gene>
<evidence type="ECO:0000313" key="2">
    <source>
        <dbReference type="Proteomes" id="UP001165186"/>
    </source>
</evidence>
<comment type="caution">
    <text evidence="1">The sequence shown here is derived from an EMBL/GenBank/DDBJ whole genome shotgun (WGS) entry which is preliminary data.</text>
</comment>
<organism evidence="1 2">
    <name type="scientific">Neofusicoccum parvum</name>
    <dbReference type="NCBI Taxonomy" id="310453"/>
    <lineage>
        <taxon>Eukaryota</taxon>
        <taxon>Fungi</taxon>
        <taxon>Dikarya</taxon>
        <taxon>Ascomycota</taxon>
        <taxon>Pezizomycotina</taxon>
        <taxon>Dothideomycetes</taxon>
        <taxon>Dothideomycetes incertae sedis</taxon>
        <taxon>Botryosphaeriales</taxon>
        <taxon>Botryosphaeriaceae</taxon>
        <taxon>Neofusicoccum</taxon>
    </lineage>
</organism>
<protein>
    <submittedName>
        <fullName evidence="1">Uncharacterized protein</fullName>
    </submittedName>
</protein>
<dbReference type="Proteomes" id="UP001165186">
    <property type="component" value="Unassembled WGS sequence"/>
</dbReference>
<reference evidence="1" key="1">
    <citation type="submission" date="2024-09" db="EMBL/GenBank/DDBJ databases">
        <title>Draft Genome Sequences of Neofusicoccum parvum.</title>
        <authorList>
            <person name="Ashida A."/>
            <person name="Camagna M."/>
            <person name="Tanaka A."/>
            <person name="Takemoto D."/>
        </authorList>
    </citation>
    <scope>NUCLEOTIDE SEQUENCE</scope>
    <source>
        <strain evidence="1">PPO83</strain>
    </source>
</reference>